<name>A0A0J8S5L5_COCIT</name>
<proteinExistence type="predicted"/>
<evidence type="ECO:0000313" key="2">
    <source>
        <dbReference type="EMBL" id="KMU92715.1"/>
    </source>
</evidence>
<feature type="region of interest" description="Disordered" evidence="1">
    <location>
        <begin position="50"/>
        <end position="69"/>
    </location>
</feature>
<organism evidence="2 3">
    <name type="scientific">Coccidioides immitis H538.4</name>
    <dbReference type="NCBI Taxonomy" id="396776"/>
    <lineage>
        <taxon>Eukaryota</taxon>
        <taxon>Fungi</taxon>
        <taxon>Dikarya</taxon>
        <taxon>Ascomycota</taxon>
        <taxon>Pezizomycotina</taxon>
        <taxon>Eurotiomycetes</taxon>
        <taxon>Eurotiomycetidae</taxon>
        <taxon>Onygenales</taxon>
        <taxon>Onygenaceae</taxon>
        <taxon>Coccidioides</taxon>
    </lineage>
</organism>
<dbReference type="Proteomes" id="UP000054563">
    <property type="component" value="Unassembled WGS sequence"/>
</dbReference>
<reference evidence="3" key="1">
    <citation type="journal article" date="2010" name="Genome Res.">
        <title>Population genomic sequencing of Coccidioides fungi reveals recent hybridization and transposon control.</title>
        <authorList>
            <person name="Neafsey D.E."/>
            <person name="Barker B.M."/>
            <person name="Sharpton T.J."/>
            <person name="Stajich J.E."/>
            <person name="Park D.J."/>
            <person name="Whiston E."/>
            <person name="Hung C.-Y."/>
            <person name="McMahan C."/>
            <person name="White J."/>
            <person name="Sykes S."/>
            <person name="Heiman D."/>
            <person name="Young S."/>
            <person name="Zeng Q."/>
            <person name="Abouelleil A."/>
            <person name="Aftuck L."/>
            <person name="Bessette D."/>
            <person name="Brown A."/>
            <person name="FitzGerald M."/>
            <person name="Lui A."/>
            <person name="Macdonald J.P."/>
            <person name="Priest M."/>
            <person name="Orbach M.J."/>
            <person name="Galgiani J.N."/>
            <person name="Kirkland T.N."/>
            <person name="Cole G.T."/>
            <person name="Birren B.W."/>
            <person name="Henn M.R."/>
            <person name="Taylor J.W."/>
            <person name="Rounsley S.D."/>
        </authorList>
    </citation>
    <scope>NUCLEOTIDE SEQUENCE [LARGE SCALE GENOMIC DNA]</scope>
    <source>
        <strain evidence="3">H538.4</strain>
    </source>
</reference>
<sequence length="99" mass="11197">MHRTPTSEVDTKLWAEAPPGQILDDCWKINKRRLERLLCRTMQEVPGVKKYPESRGARRQKLPGGKSYPEVENTLRQKMPGVKSRTAANGLLKLALATV</sequence>
<dbReference type="VEuPathDB" id="FungiDB:CIHG_10501"/>
<gene>
    <name evidence="2" type="ORF">CIHG_10501</name>
</gene>
<evidence type="ECO:0000313" key="3">
    <source>
        <dbReference type="Proteomes" id="UP000054563"/>
    </source>
</evidence>
<protein>
    <submittedName>
        <fullName evidence="2">Uncharacterized protein</fullName>
    </submittedName>
</protein>
<evidence type="ECO:0000256" key="1">
    <source>
        <dbReference type="SAM" id="MobiDB-lite"/>
    </source>
</evidence>
<dbReference type="EMBL" id="DS017171">
    <property type="protein sequence ID" value="KMU92715.1"/>
    <property type="molecule type" value="Genomic_DNA"/>
</dbReference>
<accession>A0A0J8S5L5</accession>
<dbReference type="AlphaFoldDB" id="A0A0J8S5L5"/>